<sequence>MEQEYKYLGWKDFGVGYLENNCDKARKVRFASWFGYTINANGGRYGCMSDTFQIYKLACEKALRHTAKSSTILREAYEGFDKITDGRQRTQYISTVDAMESIVSLKFISSTEINPVSSNKQKIEKRLNDLIREKTSPYSLLLYELRSLFQSYGVDNIEWTDPLSFGCIIDRDSDMIFGKLPEDQRKNLREILDLPYHKFEMSSIISELVKVLLERSKSLNKREMMVSLPPISMNFQGNDEEFEDICVMYRIIDSIRHIWCHFKDENKAEYTEGTYIVRIVSSFLDPLFCYENAKLKIIWAEEVSEASQRRMDDSGETRIGHKPDFRIKSPLIVDEVEICLMEASRVLPTDKKIREDWDKLIKLMKDAHVRLLRKLTRGRAGEMKGLEEELNKVPVFGIQVAGGTLACWVMTMPFGAFYFVQRLASVQIPMNRGQSSLTEFMNELWKLRATLRNHIRALNEIIEKVDSSLYNIAICSPQAREDVPLYDGELITPRSP</sequence>
<keyword evidence="2" id="KW-1185">Reference proteome</keyword>
<protein>
    <submittedName>
        <fullName evidence="1">2153_t:CDS:1</fullName>
    </submittedName>
</protein>
<dbReference type="Proteomes" id="UP000789366">
    <property type="component" value="Unassembled WGS sequence"/>
</dbReference>
<organism evidence="1 2">
    <name type="scientific">Cetraspora pellucida</name>
    <dbReference type="NCBI Taxonomy" id="1433469"/>
    <lineage>
        <taxon>Eukaryota</taxon>
        <taxon>Fungi</taxon>
        <taxon>Fungi incertae sedis</taxon>
        <taxon>Mucoromycota</taxon>
        <taxon>Glomeromycotina</taxon>
        <taxon>Glomeromycetes</taxon>
        <taxon>Diversisporales</taxon>
        <taxon>Gigasporaceae</taxon>
        <taxon>Cetraspora</taxon>
    </lineage>
</organism>
<gene>
    <name evidence="1" type="ORF">SPELUC_LOCUS5409</name>
</gene>
<comment type="caution">
    <text evidence="1">The sequence shown here is derived from an EMBL/GenBank/DDBJ whole genome shotgun (WGS) entry which is preliminary data.</text>
</comment>
<evidence type="ECO:0000313" key="1">
    <source>
        <dbReference type="EMBL" id="CAG8556152.1"/>
    </source>
</evidence>
<dbReference type="EMBL" id="CAJVPW010005512">
    <property type="protein sequence ID" value="CAG8556152.1"/>
    <property type="molecule type" value="Genomic_DNA"/>
</dbReference>
<name>A0ACA9LX88_9GLOM</name>
<accession>A0ACA9LX88</accession>
<reference evidence="1" key="1">
    <citation type="submission" date="2021-06" db="EMBL/GenBank/DDBJ databases">
        <authorList>
            <person name="Kallberg Y."/>
            <person name="Tangrot J."/>
            <person name="Rosling A."/>
        </authorList>
    </citation>
    <scope>NUCLEOTIDE SEQUENCE</scope>
    <source>
        <strain evidence="1">28 12/20/2015</strain>
    </source>
</reference>
<evidence type="ECO:0000313" key="2">
    <source>
        <dbReference type="Proteomes" id="UP000789366"/>
    </source>
</evidence>
<proteinExistence type="predicted"/>